<dbReference type="STRING" id="37001.A0A1A9X131"/>
<evidence type="ECO:0000256" key="7">
    <source>
        <dbReference type="ARBA" id="ARBA00023157"/>
    </source>
</evidence>
<keyword evidence="8" id="KW-0812">Transmembrane</keyword>
<dbReference type="PROSITE" id="PS50240">
    <property type="entry name" value="TRYPSIN_DOM"/>
    <property type="match status" value="1"/>
</dbReference>
<dbReference type="PRINTS" id="PR00722">
    <property type="entry name" value="CHYMOTRYPSIN"/>
</dbReference>
<dbReference type="InterPro" id="IPR009003">
    <property type="entry name" value="Peptidase_S1_PA"/>
</dbReference>
<dbReference type="Pfam" id="PF00089">
    <property type="entry name" value="Trypsin"/>
    <property type="match status" value="1"/>
</dbReference>
<dbReference type="SMART" id="SM00020">
    <property type="entry name" value="Tryp_SPc"/>
    <property type="match status" value="1"/>
</dbReference>
<dbReference type="GO" id="GO:0005576">
    <property type="term" value="C:extracellular region"/>
    <property type="evidence" value="ECO:0007669"/>
    <property type="project" value="UniProtKB-SubCell"/>
</dbReference>
<dbReference type="GO" id="GO:0006508">
    <property type="term" value="P:proteolysis"/>
    <property type="evidence" value="ECO:0007669"/>
    <property type="project" value="UniProtKB-KW"/>
</dbReference>
<dbReference type="PROSITE" id="PS00135">
    <property type="entry name" value="TRYPSIN_SER"/>
    <property type="match status" value="1"/>
</dbReference>
<dbReference type="Gene3D" id="2.40.10.10">
    <property type="entry name" value="Trypsin-like serine proteases"/>
    <property type="match status" value="1"/>
</dbReference>
<organism evidence="10 11">
    <name type="scientific">Glossina brevipalpis</name>
    <dbReference type="NCBI Taxonomy" id="37001"/>
    <lineage>
        <taxon>Eukaryota</taxon>
        <taxon>Metazoa</taxon>
        <taxon>Ecdysozoa</taxon>
        <taxon>Arthropoda</taxon>
        <taxon>Hexapoda</taxon>
        <taxon>Insecta</taxon>
        <taxon>Pterygota</taxon>
        <taxon>Neoptera</taxon>
        <taxon>Endopterygota</taxon>
        <taxon>Diptera</taxon>
        <taxon>Brachycera</taxon>
        <taxon>Muscomorpha</taxon>
        <taxon>Hippoboscoidea</taxon>
        <taxon>Glossinidae</taxon>
        <taxon>Glossina</taxon>
    </lineage>
</organism>
<dbReference type="InterPro" id="IPR001314">
    <property type="entry name" value="Peptidase_S1A"/>
</dbReference>
<evidence type="ECO:0000256" key="4">
    <source>
        <dbReference type="ARBA" id="ARBA00022670"/>
    </source>
</evidence>
<comment type="similarity">
    <text evidence="2">Belongs to the peptidase S1 family.</text>
</comment>
<keyword evidence="4" id="KW-0645">Protease</keyword>
<dbReference type="CDD" id="cd00190">
    <property type="entry name" value="Tryp_SPc"/>
    <property type="match status" value="1"/>
</dbReference>
<dbReference type="InterPro" id="IPR050430">
    <property type="entry name" value="Peptidase_S1"/>
</dbReference>
<dbReference type="InterPro" id="IPR033116">
    <property type="entry name" value="TRYPSIN_SER"/>
</dbReference>
<dbReference type="SUPFAM" id="SSF50494">
    <property type="entry name" value="Trypsin-like serine proteases"/>
    <property type="match status" value="1"/>
</dbReference>
<dbReference type="PANTHER" id="PTHR24276">
    <property type="entry name" value="POLYSERASE-RELATED"/>
    <property type="match status" value="1"/>
</dbReference>
<dbReference type="InterPro" id="IPR043504">
    <property type="entry name" value="Peptidase_S1_PA_chymotrypsin"/>
</dbReference>
<evidence type="ECO:0000313" key="10">
    <source>
        <dbReference type="EnsemblMetazoa" id="GBRI040288-PA"/>
    </source>
</evidence>
<evidence type="ECO:0000256" key="5">
    <source>
        <dbReference type="ARBA" id="ARBA00022801"/>
    </source>
</evidence>
<dbReference type="InterPro" id="IPR001254">
    <property type="entry name" value="Trypsin_dom"/>
</dbReference>
<keyword evidence="6" id="KW-0720">Serine protease</keyword>
<protein>
    <recommendedName>
        <fullName evidence="9">Peptidase S1 domain-containing protein</fullName>
    </recommendedName>
</protein>
<feature type="domain" description="Peptidase S1" evidence="9">
    <location>
        <begin position="66"/>
        <end position="284"/>
    </location>
</feature>
<proteinExistence type="inferred from homology"/>
<evidence type="ECO:0000256" key="6">
    <source>
        <dbReference type="ARBA" id="ARBA00022825"/>
    </source>
</evidence>
<evidence type="ECO:0000313" key="11">
    <source>
        <dbReference type="Proteomes" id="UP000091820"/>
    </source>
</evidence>
<sequence length="316" mass="34998">MGPFGPAHLFSHRCNRVVTIANVRTEIAITTAKSFHDTNDINHDTYLVNVGFVPSTSEQIYTKHVVSIRNTKIQHTFGENHVCGGSILAPGLILTAAYCLFIPGHGPMDPADIEVVAGTPNRLRRVQTTQSIKADELILHPRYASEHCDIALIKLTNDLKLDNYSASAIALPKHSPLEGEQCFLLGWGHFYENGPMADEILYSVIGVLTYETCKKKLLITEGNICAFDYSHVLKGACKGDSGGPLICHGAVSGIVESKMDCDFGVPNVLTNVYYFLEWIEANGGKMIYFHYLLLLFFYPLNLFIIIGFENINFNIV</sequence>
<dbReference type="AlphaFoldDB" id="A0A1A9X131"/>
<reference evidence="11" key="1">
    <citation type="submission" date="2014-03" db="EMBL/GenBank/DDBJ databases">
        <authorList>
            <person name="Aksoy S."/>
            <person name="Warren W."/>
            <person name="Wilson R.K."/>
        </authorList>
    </citation>
    <scope>NUCLEOTIDE SEQUENCE [LARGE SCALE GENOMIC DNA]</scope>
    <source>
        <strain evidence="11">IAEA</strain>
    </source>
</reference>
<evidence type="ECO:0000256" key="1">
    <source>
        <dbReference type="ARBA" id="ARBA00004613"/>
    </source>
</evidence>
<dbReference type="VEuPathDB" id="VectorBase:GBRI040288"/>
<dbReference type="PANTHER" id="PTHR24276:SF91">
    <property type="entry name" value="AT26814P-RELATED"/>
    <property type="match status" value="1"/>
</dbReference>
<evidence type="ECO:0000259" key="9">
    <source>
        <dbReference type="PROSITE" id="PS50240"/>
    </source>
</evidence>
<keyword evidence="8" id="KW-1133">Transmembrane helix</keyword>
<name>A0A1A9X131_9MUSC</name>
<keyword evidence="11" id="KW-1185">Reference proteome</keyword>
<dbReference type="Proteomes" id="UP000091820">
    <property type="component" value="Unassembled WGS sequence"/>
</dbReference>
<keyword evidence="5" id="KW-0378">Hydrolase</keyword>
<feature type="transmembrane region" description="Helical" evidence="8">
    <location>
        <begin position="288"/>
        <end position="308"/>
    </location>
</feature>
<accession>A0A1A9X131</accession>
<dbReference type="EnsemblMetazoa" id="GBRI040288-RA">
    <property type="protein sequence ID" value="GBRI040288-PA"/>
    <property type="gene ID" value="GBRI040288"/>
</dbReference>
<reference evidence="10" key="2">
    <citation type="submission" date="2020-05" db="UniProtKB">
        <authorList>
            <consortium name="EnsemblMetazoa"/>
        </authorList>
    </citation>
    <scope>IDENTIFICATION</scope>
    <source>
        <strain evidence="10">IAEA</strain>
    </source>
</reference>
<evidence type="ECO:0000256" key="3">
    <source>
        <dbReference type="ARBA" id="ARBA00022525"/>
    </source>
</evidence>
<evidence type="ECO:0000256" key="2">
    <source>
        <dbReference type="ARBA" id="ARBA00007664"/>
    </source>
</evidence>
<keyword evidence="3" id="KW-0964">Secreted</keyword>
<keyword evidence="8" id="KW-0472">Membrane</keyword>
<evidence type="ECO:0000256" key="8">
    <source>
        <dbReference type="SAM" id="Phobius"/>
    </source>
</evidence>
<keyword evidence="7" id="KW-1015">Disulfide bond</keyword>
<comment type="subcellular location">
    <subcellularLocation>
        <location evidence="1">Secreted</location>
    </subcellularLocation>
</comment>
<dbReference type="GO" id="GO:0004252">
    <property type="term" value="F:serine-type endopeptidase activity"/>
    <property type="evidence" value="ECO:0007669"/>
    <property type="project" value="InterPro"/>
</dbReference>